<feature type="domain" description="HTH cro/C1-type" evidence="1">
    <location>
        <begin position="21"/>
        <end position="75"/>
    </location>
</feature>
<dbReference type="EMBL" id="JALPTH010000002">
    <property type="protein sequence ID" value="MCK8676158.1"/>
    <property type="molecule type" value="Genomic_DNA"/>
</dbReference>
<gene>
    <name evidence="2" type="ORF">M1O15_01750</name>
</gene>
<dbReference type="PROSITE" id="PS50943">
    <property type="entry name" value="HTH_CROC1"/>
    <property type="match status" value="1"/>
</dbReference>
<dbReference type="CDD" id="cd00093">
    <property type="entry name" value="HTH_XRE"/>
    <property type="match status" value="1"/>
</dbReference>
<accession>A0ABT0I4C1</accession>
<organism evidence="2 3">
    <name type="scientific">Streptomyces lichenis</name>
    <dbReference type="NCBI Taxonomy" id="2306967"/>
    <lineage>
        <taxon>Bacteria</taxon>
        <taxon>Bacillati</taxon>
        <taxon>Actinomycetota</taxon>
        <taxon>Actinomycetes</taxon>
        <taxon>Kitasatosporales</taxon>
        <taxon>Streptomycetaceae</taxon>
        <taxon>Streptomyces</taxon>
    </lineage>
</organism>
<proteinExistence type="predicted"/>
<dbReference type="InterPro" id="IPR010982">
    <property type="entry name" value="Lambda_DNA-bd_dom_sf"/>
</dbReference>
<evidence type="ECO:0000313" key="2">
    <source>
        <dbReference type="EMBL" id="MCK8676158.1"/>
    </source>
</evidence>
<dbReference type="SUPFAM" id="SSF47413">
    <property type="entry name" value="lambda repressor-like DNA-binding domains"/>
    <property type="match status" value="1"/>
</dbReference>
<dbReference type="RefSeq" id="WP_248631362.1">
    <property type="nucleotide sequence ID" value="NZ_JALPTH010000002.1"/>
</dbReference>
<dbReference type="InterPro" id="IPR001387">
    <property type="entry name" value="Cro/C1-type_HTH"/>
</dbReference>
<dbReference type="SMART" id="SM00530">
    <property type="entry name" value="HTH_XRE"/>
    <property type="match status" value="1"/>
</dbReference>
<comment type="caution">
    <text evidence="2">The sequence shown here is derived from an EMBL/GenBank/DDBJ whole genome shotgun (WGS) entry which is preliminary data.</text>
</comment>
<protein>
    <submittedName>
        <fullName evidence="2">Helix-turn-helix transcriptional regulator</fullName>
    </submittedName>
</protein>
<keyword evidence="3" id="KW-1185">Reference proteome</keyword>
<name>A0ABT0I4C1_9ACTN</name>
<dbReference type="Pfam" id="PF19054">
    <property type="entry name" value="DUF5753"/>
    <property type="match status" value="1"/>
</dbReference>
<reference evidence="2 3" key="1">
    <citation type="submission" date="2022-04" db="EMBL/GenBank/DDBJ databases">
        <title>Streptomyces sp. nov. LCR6-01 isolated from Lichen of Dirinaria sp.</title>
        <authorList>
            <person name="Kanchanasin P."/>
            <person name="Tanasupawat S."/>
            <person name="Phongsopitanun W."/>
        </authorList>
    </citation>
    <scope>NUCLEOTIDE SEQUENCE [LARGE SCALE GENOMIC DNA]</scope>
    <source>
        <strain evidence="2 3">LCR6-01</strain>
    </source>
</reference>
<dbReference type="Proteomes" id="UP001522868">
    <property type="component" value="Unassembled WGS sequence"/>
</dbReference>
<dbReference type="Gene3D" id="1.10.260.40">
    <property type="entry name" value="lambda repressor-like DNA-binding domains"/>
    <property type="match status" value="1"/>
</dbReference>
<dbReference type="InterPro" id="IPR043917">
    <property type="entry name" value="DUF5753"/>
</dbReference>
<evidence type="ECO:0000259" key="1">
    <source>
        <dbReference type="PROSITE" id="PS50943"/>
    </source>
</evidence>
<sequence>MAARKKKDDVITVSKLYGKELRHKRNEAGLTLEQLAEDSFYGLGFISEIERGNRSMPKDLAGHVDRVLKTDGYFLRNCEDVRKARLNGHADYFETVLEAEKRALTIDQWSQAVFPGLLQTEPYIRALFKTDRPLELPEETEQKIAGRLARAELFLKDPIKPEYWIVLHESALRMSVLPPGLMAEQCEHVAELVRSGRITLQVMPWSEGVHPLMMGNVIVLTFADEPPLVYIESQYAGQTVDDPAVVKKYRRSYDRLRAAALSPEASLALIEQAAEDWRNGSHSTGFEHRGLA</sequence>
<evidence type="ECO:0000313" key="3">
    <source>
        <dbReference type="Proteomes" id="UP001522868"/>
    </source>
</evidence>